<evidence type="ECO:0000259" key="8">
    <source>
        <dbReference type="Pfam" id="PF11600"/>
    </source>
</evidence>
<keyword evidence="2" id="KW-0235">DNA replication</keyword>
<dbReference type="EMBL" id="HG994592">
    <property type="protein sequence ID" value="CAF2827186.1"/>
    <property type="molecule type" value="Genomic_DNA"/>
</dbReference>
<dbReference type="GO" id="GO:0006281">
    <property type="term" value="P:DNA repair"/>
    <property type="evidence" value="ECO:0007669"/>
    <property type="project" value="UniProtKB-KW"/>
</dbReference>
<keyword evidence="5" id="KW-0234">DNA repair</keyword>
<feature type="compositionally biased region" description="Acidic residues" evidence="7">
    <location>
        <begin position="489"/>
        <end position="525"/>
    </location>
</feature>
<dbReference type="InterPro" id="IPR022043">
    <property type="entry name" value="CAF1A_DD"/>
</dbReference>
<dbReference type="GO" id="GO:0006260">
    <property type="term" value="P:DNA replication"/>
    <property type="evidence" value="ECO:0007669"/>
    <property type="project" value="UniProtKB-KW"/>
</dbReference>
<dbReference type="InterPro" id="IPR021644">
    <property type="entry name" value="CAF-1_p150_acidic"/>
</dbReference>
<organism evidence="10 11">
    <name type="scientific">Lepeophtheirus salmonis</name>
    <name type="common">Salmon louse</name>
    <name type="synonym">Caligus salmonis</name>
    <dbReference type="NCBI Taxonomy" id="72036"/>
    <lineage>
        <taxon>Eukaryota</taxon>
        <taxon>Metazoa</taxon>
        <taxon>Ecdysozoa</taxon>
        <taxon>Arthropoda</taxon>
        <taxon>Crustacea</taxon>
        <taxon>Multicrustacea</taxon>
        <taxon>Hexanauplia</taxon>
        <taxon>Copepoda</taxon>
        <taxon>Siphonostomatoida</taxon>
        <taxon>Caligidae</taxon>
        <taxon>Lepeophtheirus</taxon>
    </lineage>
</organism>
<dbReference type="PANTHER" id="PTHR15272:SF0">
    <property type="entry name" value="CHROMATIN ASSEMBLY FACTOR 1 SUBUNIT A"/>
    <property type="match status" value="1"/>
</dbReference>
<evidence type="ECO:0000313" key="10">
    <source>
        <dbReference type="EMBL" id="CAF2827186.1"/>
    </source>
</evidence>
<evidence type="ECO:0000256" key="1">
    <source>
        <dbReference type="ARBA" id="ARBA00004123"/>
    </source>
</evidence>
<protein>
    <submittedName>
        <fullName evidence="10">CHAF1A</fullName>
    </submittedName>
</protein>
<dbReference type="OrthoDB" id="79480at2759"/>
<feature type="compositionally biased region" description="Basic and acidic residues" evidence="7">
    <location>
        <begin position="209"/>
        <end position="224"/>
    </location>
</feature>
<name>A0A7R8H2I2_LEPSM</name>
<feature type="compositionally biased region" description="Basic and acidic residues" evidence="7">
    <location>
        <begin position="101"/>
        <end position="111"/>
    </location>
</feature>
<feature type="region of interest" description="Disordered" evidence="7">
    <location>
        <begin position="209"/>
        <end position="311"/>
    </location>
</feature>
<evidence type="ECO:0000256" key="5">
    <source>
        <dbReference type="ARBA" id="ARBA00023204"/>
    </source>
</evidence>
<proteinExistence type="predicted"/>
<keyword evidence="3" id="KW-0227">DNA damage</keyword>
<comment type="subcellular location">
    <subcellularLocation>
        <location evidence="1">Nucleus</location>
    </subcellularLocation>
</comment>
<dbReference type="GO" id="GO:0033186">
    <property type="term" value="C:CAF-1 complex"/>
    <property type="evidence" value="ECO:0007669"/>
    <property type="project" value="TreeGrafter"/>
</dbReference>
<feature type="region of interest" description="Disordered" evidence="7">
    <location>
        <begin position="823"/>
        <end position="845"/>
    </location>
</feature>
<keyword evidence="4" id="KW-0143">Chaperone</keyword>
<evidence type="ECO:0000256" key="6">
    <source>
        <dbReference type="ARBA" id="ARBA00023242"/>
    </source>
</evidence>
<accession>A0A7R8H2I2</accession>
<evidence type="ECO:0000256" key="4">
    <source>
        <dbReference type="ARBA" id="ARBA00023186"/>
    </source>
</evidence>
<dbReference type="AlphaFoldDB" id="A0A7R8H2I2"/>
<dbReference type="Pfam" id="PF11600">
    <property type="entry name" value="CAF1A_acidic"/>
    <property type="match status" value="1"/>
</dbReference>
<dbReference type="Proteomes" id="UP000675881">
    <property type="component" value="Chromosome 13"/>
</dbReference>
<gene>
    <name evidence="10" type="ORF">LSAA_4158</name>
</gene>
<dbReference type="GO" id="GO:0006334">
    <property type="term" value="P:nucleosome assembly"/>
    <property type="evidence" value="ECO:0007669"/>
    <property type="project" value="TreeGrafter"/>
</dbReference>
<evidence type="ECO:0000313" key="11">
    <source>
        <dbReference type="Proteomes" id="UP000675881"/>
    </source>
</evidence>
<dbReference type="GO" id="GO:0005634">
    <property type="term" value="C:nucleus"/>
    <property type="evidence" value="ECO:0007669"/>
    <property type="project" value="UniProtKB-SubCell"/>
</dbReference>
<feature type="compositionally biased region" description="Basic and acidic residues" evidence="7">
    <location>
        <begin position="232"/>
        <end position="310"/>
    </location>
</feature>
<sequence length="866" mass="99448">MSSPDPSKKLRQLRLPFAPVNKCELSQKKRKISGNEEALPESKILRTEGEVKTDEGVLQDCISSSCPSPPLEPLEKMEDLSSSSLLLLLLGLSFSQGGGGGDRRRERKADSLRGAGDGENPISELDTPSIKDKKRKIWVEIGRLSIQITDSKDAMDQAVEKQDFLLAQQHKIKFESLTTRRNDLQIKLDSNIHNLKVLQAIVDEINSHKSTEKSAMDDTPEKSLDSTPSQRLQKESEKLEKQRKKDEEKLEKERKRDEERLEKERKREEERIEKDRKREEERKELERLEKERKKNEEKLEKLKQEELDKKKREKTVQSFASFFLKKDKHGVEESHRSGSDFLNSFQIKNHMRLAPVSRSKFDEERKNKFEKLFYSTPSEDSPLYLNILRSSDYVKSACDKTWNLDPKDEGDDDVEIIDEEDVLNEISGTVTSDEESRKPKQRLKAKLLHFHENQRPPYWGTWTKKTSFISGRRPFAMDKHFFEYDYDSDDDWEEEEQGESLSDDDDDKDKEEEEEDAQEEEDDDGFFVGHGVLDKEEILHEEEEDGECEEGGYNEDLEIMKQKLKAQAFEEEYKRKKPMKLKPKVFGCLWIGDDSTQAFAAEQLTRILSPMSAVILGSGVIQTSLSASMYSPMNESTNGTPGVNLLDSDPTPNRKGGFKSIPEEAICNLVRLVHANSHNKPFMAKEFAAYLENSHSSTERGNSTPVKQSFSKRRIIDKIGEIAEYRKVPELNRKAWMVKEEFLSKYMPKDSPIEIPNNSWIYNLEQPSGGNNKVHNNATPKPTTVTKAILSEQQNECLTPNVSAVSTSKCLITNFVKVLTPEERERQMKSRIQSTPNNPPPAVPRKRVALISLGKLNNSNKKEENI</sequence>
<evidence type="ECO:0000256" key="3">
    <source>
        <dbReference type="ARBA" id="ARBA00022763"/>
    </source>
</evidence>
<feature type="domain" description="Chromatin assembly factor 1 p150 subunit acidic region" evidence="8">
    <location>
        <begin position="226"/>
        <end position="352"/>
    </location>
</feature>
<feature type="region of interest" description="Disordered" evidence="7">
    <location>
        <begin position="489"/>
        <end position="527"/>
    </location>
</feature>
<feature type="domain" description="Chromatin assembly factor 1 subunit A dimerization" evidence="9">
    <location>
        <begin position="446"/>
        <end position="516"/>
    </location>
</feature>
<keyword evidence="6" id="KW-0539">Nucleus</keyword>
<keyword evidence="11" id="KW-1185">Reference proteome</keyword>
<dbReference type="Pfam" id="PF12253">
    <property type="entry name" value="CAF1A_dimeriz"/>
    <property type="match status" value="1"/>
</dbReference>
<evidence type="ECO:0000256" key="2">
    <source>
        <dbReference type="ARBA" id="ARBA00022705"/>
    </source>
</evidence>
<feature type="region of interest" description="Disordered" evidence="7">
    <location>
        <begin position="28"/>
        <end position="51"/>
    </location>
</feature>
<dbReference type="PANTHER" id="PTHR15272">
    <property type="entry name" value="CHROMATIN ASSEMBLY FACTOR 1 SUBUNIT A CAF-1 SUBUNIT A"/>
    <property type="match status" value="1"/>
</dbReference>
<evidence type="ECO:0000259" key="9">
    <source>
        <dbReference type="Pfam" id="PF12253"/>
    </source>
</evidence>
<feature type="region of interest" description="Disordered" evidence="7">
    <location>
        <begin position="96"/>
        <end position="127"/>
    </location>
</feature>
<evidence type="ECO:0000256" key="7">
    <source>
        <dbReference type="SAM" id="MobiDB-lite"/>
    </source>
</evidence>
<reference evidence="10" key="1">
    <citation type="submission" date="2021-02" db="EMBL/GenBank/DDBJ databases">
        <authorList>
            <person name="Bekaert M."/>
        </authorList>
    </citation>
    <scope>NUCLEOTIDE SEQUENCE</scope>
    <source>
        <strain evidence="10">IoA-00</strain>
    </source>
</reference>